<keyword evidence="2" id="KW-0238">DNA-binding</keyword>
<evidence type="ECO:0000256" key="2">
    <source>
        <dbReference type="ARBA" id="ARBA00023125"/>
    </source>
</evidence>
<evidence type="ECO:0000313" key="7">
    <source>
        <dbReference type="Proteomes" id="UP001500620"/>
    </source>
</evidence>
<organism evidence="6 7">
    <name type="scientific">Dactylosporangium darangshiense</name>
    <dbReference type="NCBI Taxonomy" id="579108"/>
    <lineage>
        <taxon>Bacteria</taxon>
        <taxon>Bacillati</taxon>
        <taxon>Actinomycetota</taxon>
        <taxon>Actinomycetes</taxon>
        <taxon>Micromonosporales</taxon>
        <taxon>Micromonosporaceae</taxon>
        <taxon>Dactylosporangium</taxon>
    </lineage>
</organism>
<dbReference type="Gene3D" id="1.10.10.10">
    <property type="entry name" value="Winged helix-like DNA-binding domain superfamily/Winged helix DNA-binding domain"/>
    <property type="match status" value="1"/>
</dbReference>
<dbReference type="NCBIfam" id="NF033788">
    <property type="entry name" value="HTH_metalloreg"/>
    <property type="match status" value="1"/>
</dbReference>
<dbReference type="InterPro" id="IPR051081">
    <property type="entry name" value="HTH_MetalResp_TranReg"/>
</dbReference>
<keyword evidence="3" id="KW-0804">Transcription</keyword>
<proteinExistence type="predicted"/>
<accession>A0ABP8DQN1</accession>
<gene>
    <name evidence="6" type="ORF">GCM10022255_094440</name>
</gene>
<dbReference type="EMBL" id="BAABAT010000046">
    <property type="protein sequence ID" value="GAA4261521.1"/>
    <property type="molecule type" value="Genomic_DNA"/>
</dbReference>
<dbReference type="PRINTS" id="PR00778">
    <property type="entry name" value="HTHARSR"/>
</dbReference>
<keyword evidence="7" id="KW-1185">Reference proteome</keyword>
<dbReference type="CDD" id="cd00090">
    <property type="entry name" value="HTH_ARSR"/>
    <property type="match status" value="1"/>
</dbReference>
<reference evidence="7" key="1">
    <citation type="journal article" date="2019" name="Int. J. Syst. Evol. Microbiol.">
        <title>The Global Catalogue of Microorganisms (GCM) 10K type strain sequencing project: providing services to taxonomists for standard genome sequencing and annotation.</title>
        <authorList>
            <consortium name="The Broad Institute Genomics Platform"/>
            <consortium name="The Broad Institute Genome Sequencing Center for Infectious Disease"/>
            <person name="Wu L."/>
            <person name="Ma J."/>
        </authorList>
    </citation>
    <scope>NUCLEOTIDE SEQUENCE [LARGE SCALE GENOMIC DNA]</scope>
    <source>
        <strain evidence="7">JCM 17441</strain>
    </source>
</reference>
<comment type="caution">
    <text evidence="6">The sequence shown here is derived from an EMBL/GenBank/DDBJ whole genome shotgun (WGS) entry which is preliminary data.</text>
</comment>
<evidence type="ECO:0000259" key="5">
    <source>
        <dbReference type="PROSITE" id="PS50987"/>
    </source>
</evidence>
<dbReference type="InterPro" id="IPR036390">
    <property type="entry name" value="WH_DNA-bd_sf"/>
</dbReference>
<dbReference type="PANTHER" id="PTHR33154">
    <property type="entry name" value="TRANSCRIPTIONAL REGULATOR, ARSR FAMILY"/>
    <property type="match status" value="1"/>
</dbReference>
<name>A0ABP8DQN1_9ACTN</name>
<sequence>MFLALAHEARRQVLLLLAQRGDELPSGYLAARFQHSWPTTSRHLKVLEEAGLVDVRRQGRSSNYRLNRARLEQVVGGWMGHLEPVDPEQRWSSSGPKSTAALAERTPPGSCEM</sequence>
<dbReference type="PANTHER" id="PTHR33154:SF33">
    <property type="entry name" value="TRANSCRIPTIONAL REPRESSOR SDPR"/>
    <property type="match status" value="1"/>
</dbReference>
<feature type="region of interest" description="Disordered" evidence="4">
    <location>
        <begin position="83"/>
        <end position="113"/>
    </location>
</feature>
<dbReference type="SUPFAM" id="SSF46785">
    <property type="entry name" value="Winged helix' DNA-binding domain"/>
    <property type="match status" value="1"/>
</dbReference>
<protein>
    <recommendedName>
        <fullName evidence="5">HTH arsR-type domain-containing protein</fullName>
    </recommendedName>
</protein>
<dbReference type="InterPro" id="IPR001845">
    <property type="entry name" value="HTH_ArsR_DNA-bd_dom"/>
</dbReference>
<dbReference type="InterPro" id="IPR011991">
    <property type="entry name" value="ArsR-like_HTH"/>
</dbReference>
<dbReference type="PROSITE" id="PS50987">
    <property type="entry name" value="HTH_ARSR_2"/>
    <property type="match status" value="1"/>
</dbReference>
<evidence type="ECO:0000256" key="4">
    <source>
        <dbReference type="SAM" id="MobiDB-lite"/>
    </source>
</evidence>
<feature type="domain" description="HTH arsR-type" evidence="5">
    <location>
        <begin position="1"/>
        <end position="86"/>
    </location>
</feature>
<dbReference type="Pfam" id="PF12840">
    <property type="entry name" value="HTH_20"/>
    <property type="match status" value="1"/>
</dbReference>
<dbReference type="RefSeq" id="WP_345138434.1">
    <property type="nucleotide sequence ID" value="NZ_BAABAT010000046.1"/>
</dbReference>
<dbReference type="InterPro" id="IPR036388">
    <property type="entry name" value="WH-like_DNA-bd_sf"/>
</dbReference>
<dbReference type="Proteomes" id="UP001500620">
    <property type="component" value="Unassembled WGS sequence"/>
</dbReference>
<evidence type="ECO:0000256" key="3">
    <source>
        <dbReference type="ARBA" id="ARBA00023163"/>
    </source>
</evidence>
<evidence type="ECO:0000313" key="6">
    <source>
        <dbReference type="EMBL" id="GAA4261521.1"/>
    </source>
</evidence>
<dbReference type="SMART" id="SM00418">
    <property type="entry name" value="HTH_ARSR"/>
    <property type="match status" value="1"/>
</dbReference>
<keyword evidence="1" id="KW-0805">Transcription regulation</keyword>
<evidence type="ECO:0000256" key="1">
    <source>
        <dbReference type="ARBA" id="ARBA00023015"/>
    </source>
</evidence>